<dbReference type="InterPro" id="IPR020084">
    <property type="entry name" value="NUDIX_hydrolase_CS"/>
</dbReference>
<dbReference type="PROSITE" id="PS51462">
    <property type="entry name" value="NUDIX"/>
    <property type="match status" value="1"/>
</dbReference>
<evidence type="ECO:0000256" key="4">
    <source>
        <dbReference type="RuleBase" id="RU003476"/>
    </source>
</evidence>
<keyword evidence="3 4" id="KW-0378">Hydrolase</keyword>
<sequence length="174" mass="18885">MTRVLASITVPWIPAPHRLEVALTRRLPPVEQTTSAFAFVLDAAGRTLLTRVGREGRGWDVPGGHLDPGERAAEAASRELAEETGLALPPERLSVFAWQRIELTGPAPAGYRYASLTYMVMFEARLAEPGPPTAPPAGSESTGAEWLPPDEVERRCTGQVWLTAHRALLARDSP</sequence>
<evidence type="ECO:0000256" key="1">
    <source>
        <dbReference type="ARBA" id="ARBA00001946"/>
    </source>
</evidence>
<dbReference type="RefSeq" id="WP_175604505.1">
    <property type="nucleotide sequence ID" value="NZ_JABWGO010000010.1"/>
</dbReference>
<comment type="cofactor">
    <cofactor evidence="1">
        <name>Mg(2+)</name>
        <dbReference type="ChEBI" id="CHEBI:18420"/>
    </cofactor>
</comment>
<protein>
    <submittedName>
        <fullName evidence="6">NUDIX hydrolase</fullName>
    </submittedName>
</protein>
<accession>A0A7Y6MEK5</accession>
<dbReference type="Pfam" id="PF00293">
    <property type="entry name" value="NUDIX"/>
    <property type="match status" value="1"/>
</dbReference>
<dbReference type="PROSITE" id="PS00893">
    <property type="entry name" value="NUDIX_BOX"/>
    <property type="match status" value="1"/>
</dbReference>
<comment type="caution">
    <text evidence="6">The sequence shown here is derived from an EMBL/GenBank/DDBJ whole genome shotgun (WGS) entry which is preliminary data.</text>
</comment>
<feature type="domain" description="Nudix hydrolase" evidence="5">
    <location>
        <begin position="29"/>
        <end position="169"/>
    </location>
</feature>
<dbReference type="Gene3D" id="3.90.79.10">
    <property type="entry name" value="Nucleoside Triphosphate Pyrophosphohydrolase"/>
    <property type="match status" value="1"/>
</dbReference>
<name>A0A7Y6MEK5_9ACTN</name>
<dbReference type="PRINTS" id="PR00502">
    <property type="entry name" value="NUDIXFAMILY"/>
</dbReference>
<dbReference type="InterPro" id="IPR000086">
    <property type="entry name" value="NUDIX_hydrolase_dom"/>
</dbReference>
<evidence type="ECO:0000313" key="6">
    <source>
        <dbReference type="EMBL" id="NUW45032.1"/>
    </source>
</evidence>
<evidence type="ECO:0000313" key="7">
    <source>
        <dbReference type="Proteomes" id="UP000546126"/>
    </source>
</evidence>
<dbReference type="SUPFAM" id="SSF55811">
    <property type="entry name" value="Nudix"/>
    <property type="match status" value="1"/>
</dbReference>
<keyword evidence="7" id="KW-1185">Reference proteome</keyword>
<dbReference type="InterPro" id="IPR020476">
    <property type="entry name" value="Nudix_hydrolase"/>
</dbReference>
<dbReference type="EMBL" id="JABWGO010000010">
    <property type="protein sequence ID" value="NUW45032.1"/>
    <property type="molecule type" value="Genomic_DNA"/>
</dbReference>
<comment type="similarity">
    <text evidence="2 4">Belongs to the Nudix hydrolase family.</text>
</comment>
<dbReference type="PANTHER" id="PTHR43046:SF14">
    <property type="entry name" value="MUTT_NUDIX FAMILY PROTEIN"/>
    <property type="match status" value="1"/>
</dbReference>
<evidence type="ECO:0000259" key="5">
    <source>
        <dbReference type="PROSITE" id="PS51462"/>
    </source>
</evidence>
<gene>
    <name evidence="6" type="ORF">HT134_33645</name>
</gene>
<evidence type="ECO:0000256" key="2">
    <source>
        <dbReference type="ARBA" id="ARBA00005582"/>
    </source>
</evidence>
<dbReference type="AlphaFoldDB" id="A0A7Y6MEK5"/>
<proteinExistence type="inferred from homology"/>
<dbReference type="PANTHER" id="PTHR43046">
    <property type="entry name" value="GDP-MANNOSE MANNOSYL HYDROLASE"/>
    <property type="match status" value="1"/>
</dbReference>
<reference evidence="6 7" key="1">
    <citation type="submission" date="2020-06" db="EMBL/GenBank/DDBJ databases">
        <authorList>
            <person name="Chanama M."/>
        </authorList>
    </citation>
    <scope>NUCLEOTIDE SEQUENCE [LARGE SCALE GENOMIC DNA]</scope>
    <source>
        <strain evidence="6 7">TBRC6557</strain>
    </source>
</reference>
<dbReference type="Proteomes" id="UP000546126">
    <property type="component" value="Unassembled WGS sequence"/>
</dbReference>
<organism evidence="6 7">
    <name type="scientific">Nonomuraea rhodomycinica</name>
    <dbReference type="NCBI Taxonomy" id="1712872"/>
    <lineage>
        <taxon>Bacteria</taxon>
        <taxon>Bacillati</taxon>
        <taxon>Actinomycetota</taxon>
        <taxon>Actinomycetes</taxon>
        <taxon>Streptosporangiales</taxon>
        <taxon>Streptosporangiaceae</taxon>
        <taxon>Nonomuraea</taxon>
    </lineage>
</organism>
<dbReference type="InterPro" id="IPR015797">
    <property type="entry name" value="NUDIX_hydrolase-like_dom_sf"/>
</dbReference>
<evidence type="ECO:0000256" key="3">
    <source>
        <dbReference type="ARBA" id="ARBA00022801"/>
    </source>
</evidence>
<dbReference type="GO" id="GO:0016787">
    <property type="term" value="F:hydrolase activity"/>
    <property type="evidence" value="ECO:0007669"/>
    <property type="project" value="UniProtKB-KW"/>
</dbReference>